<dbReference type="InterPro" id="IPR039709">
    <property type="entry name" value="VapB3-like"/>
</dbReference>
<dbReference type="AlphaFoldDB" id="A0A3G1A8J9"/>
<evidence type="ECO:0000313" key="3">
    <source>
        <dbReference type="Proteomes" id="UP000266720"/>
    </source>
</evidence>
<dbReference type="KEGG" id="tcb:TCARB_0745"/>
<dbReference type="Proteomes" id="UP000266720">
    <property type="component" value="Chromosome"/>
</dbReference>
<evidence type="ECO:0000313" key="2">
    <source>
        <dbReference type="EMBL" id="AJB41797.1"/>
    </source>
</evidence>
<proteinExistence type="predicted"/>
<dbReference type="GeneID" id="25406178"/>
<sequence length="77" mass="9232">MSEVVSFKVSREIKEKMRKYRATVNWSEELRRFVEEKLRELEAREVLEEVLRELEQASWSVPKGFSATSVREDRDRG</sequence>
<name>A0A3G1A8J9_9CREN</name>
<accession>A0A3G1A8J9</accession>
<protein>
    <submittedName>
        <fullName evidence="2">Conserved Archaeal protein</fullName>
    </submittedName>
</protein>
<reference evidence="3" key="1">
    <citation type="book" date="2010" name="EXTREMOPHILES" publisher="0:0-0">
        <title>Complete genome sequences of ten hyperthermophilic archaea reveal their metabolic capabilities and possible ecological roles.</title>
        <editorList>
            <person name="?"/>
        </editorList>
        <authorList>
            <person name="Ravin N.V."/>
            <person name="Mardanov A.V."/>
            <person name="Bonch-Osmolovskaya E.A."/>
            <person name="Skryabin K.G."/>
        </authorList>
    </citation>
    <scope>NUCLEOTIDE SEQUENCE [LARGE SCALE GENOMIC DNA]</scope>
    <source>
        <strain evidence="3">1505</strain>
    </source>
</reference>
<gene>
    <name evidence="2" type="ORF">TCARB_0745</name>
</gene>
<keyword evidence="1" id="KW-0175">Coiled coil</keyword>
<organism evidence="2 3">
    <name type="scientific">Thermofilum adornatum 1505</name>
    <dbReference type="NCBI Taxonomy" id="697581"/>
    <lineage>
        <taxon>Archaea</taxon>
        <taxon>Thermoproteota</taxon>
        <taxon>Thermoprotei</taxon>
        <taxon>Thermofilales</taxon>
        <taxon>Thermofilaceae</taxon>
        <taxon>Thermofilum</taxon>
    </lineage>
</organism>
<feature type="coiled-coil region" evidence="1">
    <location>
        <begin position="24"/>
        <end position="57"/>
    </location>
</feature>
<dbReference type="PANTHER" id="PTHR42244:SF2">
    <property type="entry name" value="ANTITOXIN VAPB3-RELATED"/>
    <property type="match status" value="1"/>
</dbReference>
<dbReference type="PANTHER" id="PTHR42244">
    <property type="entry name" value="ANTITOXIN VAPB3-RELATED"/>
    <property type="match status" value="1"/>
</dbReference>
<evidence type="ECO:0000256" key="1">
    <source>
        <dbReference type="SAM" id="Coils"/>
    </source>
</evidence>
<dbReference type="RefSeq" id="WP_052886726.1">
    <property type="nucleotide sequence ID" value="NZ_CP007493.1"/>
</dbReference>
<dbReference type="EMBL" id="CP007493">
    <property type="protein sequence ID" value="AJB41797.1"/>
    <property type="molecule type" value="Genomic_DNA"/>
</dbReference>